<protein>
    <submittedName>
        <fullName evidence="1">Uncharacterized protein</fullName>
    </submittedName>
</protein>
<accession>A0A3L6MX20</accession>
<sequence length="142" mass="16413">MDSAQAARTISNLERLVDRDEALIRDWDETRAPRRLLPDGAYDETTRLSKAYLKTDPRYAAVVAVRSDFVARGQSGFGLVYMFDDREPQQDRISTMPSYIFKCIKPDFSILERVGYTVVCWRLVDASPDAEIKWMDQYGRCM</sequence>
<comment type="caution">
    <text evidence="1">The sequence shown here is derived from an EMBL/GenBank/DDBJ whole genome shotgun (WGS) entry which is preliminary data.</text>
</comment>
<dbReference type="EMBL" id="MRCU01000012">
    <property type="protein sequence ID" value="RKK09526.1"/>
    <property type="molecule type" value="Genomic_DNA"/>
</dbReference>
<reference evidence="1 2" key="1">
    <citation type="journal article" date="2018" name="Sci. Rep.">
        <title>Characterisation of pathogen-specific regions and novel effector candidates in Fusarium oxysporum f. sp. cepae.</title>
        <authorList>
            <person name="Armitage A.D."/>
            <person name="Taylor A."/>
            <person name="Sobczyk M.K."/>
            <person name="Baxter L."/>
            <person name="Greenfield B.P."/>
            <person name="Bates H.J."/>
            <person name="Wilson F."/>
            <person name="Jackson A.C."/>
            <person name="Ott S."/>
            <person name="Harrison R.J."/>
            <person name="Clarkson J.P."/>
        </authorList>
    </citation>
    <scope>NUCLEOTIDE SEQUENCE [LARGE SCALE GENOMIC DNA]</scope>
    <source>
        <strain evidence="1 2">FoC_Fus2</strain>
    </source>
</reference>
<organism evidence="1 2">
    <name type="scientific">Fusarium oxysporum f. sp. cepae</name>
    <dbReference type="NCBI Taxonomy" id="396571"/>
    <lineage>
        <taxon>Eukaryota</taxon>
        <taxon>Fungi</taxon>
        <taxon>Dikarya</taxon>
        <taxon>Ascomycota</taxon>
        <taxon>Pezizomycotina</taxon>
        <taxon>Sordariomycetes</taxon>
        <taxon>Hypocreomycetidae</taxon>
        <taxon>Hypocreales</taxon>
        <taxon>Nectriaceae</taxon>
        <taxon>Fusarium</taxon>
        <taxon>Fusarium oxysporum species complex</taxon>
    </lineage>
</organism>
<evidence type="ECO:0000313" key="1">
    <source>
        <dbReference type="EMBL" id="RKK09526.1"/>
    </source>
</evidence>
<proteinExistence type="predicted"/>
<dbReference type="AlphaFoldDB" id="A0A3L6MX20"/>
<name>A0A3L6MX20_FUSOX</name>
<gene>
    <name evidence="1" type="ORF">BFJ65_g15978</name>
</gene>
<evidence type="ECO:0000313" key="2">
    <source>
        <dbReference type="Proteomes" id="UP000270866"/>
    </source>
</evidence>
<dbReference type="Proteomes" id="UP000270866">
    <property type="component" value="Unassembled WGS sequence"/>
</dbReference>